<dbReference type="GO" id="GO:0045504">
    <property type="term" value="F:dynein heavy chain binding"/>
    <property type="evidence" value="ECO:0007669"/>
    <property type="project" value="TreeGrafter"/>
</dbReference>
<proteinExistence type="inferred from homology"/>
<dbReference type="GO" id="GO:0097546">
    <property type="term" value="C:ciliary base"/>
    <property type="evidence" value="ECO:0007669"/>
    <property type="project" value="TreeGrafter"/>
</dbReference>
<evidence type="ECO:0000256" key="2">
    <source>
        <dbReference type="ARBA" id="ARBA00023054"/>
    </source>
</evidence>
<evidence type="ECO:0000256" key="3">
    <source>
        <dbReference type="ARBA" id="ARBA00023175"/>
    </source>
</evidence>
<dbReference type="GO" id="GO:0030286">
    <property type="term" value="C:dynein complex"/>
    <property type="evidence" value="ECO:0007669"/>
    <property type="project" value="UniProtKB-KW"/>
</dbReference>
<dbReference type="Proteomes" id="UP001160148">
    <property type="component" value="Unassembled WGS sequence"/>
</dbReference>
<keyword evidence="6" id="KW-1185">Reference proteome</keyword>
<dbReference type="PANTHER" id="PTHR13183">
    <property type="entry name" value="AXONEMAL INNER ARM DYNEIN LIGHT CHAIN 28"/>
    <property type="match status" value="1"/>
</dbReference>
<organism evidence="5 6">
    <name type="scientific">Macrosiphum euphorbiae</name>
    <name type="common">potato aphid</name>
    <dbReference type="NCBI Taxonomy" id="13131"/>
    <lineage>
        <taxon>Eukaryota</taxon>
        <taxon>Metazoa</taxon>
        <taxon>Ecdysozoa</taxon>
        <taxon>Arthropoda</taxon>
        <taxon>Hexapoda</taxon>
        <taxon>Insecta</taxon>
        <taxon>Pterygota</taxon>
        <taxon>Neoptera</taxon>
        <taxon>Paraneoptera</taxon>
        <taxon>Hemiptera</taxon>
        <taxon>Sternorrhyncha</taxon>
        <taxon>Aphidomorpha</taxon>
        <taxon>Aphidoidea</taxon>
        <taxon>Aphididae</taxon>
        <taxon>Macrosiphini</taxon>
        <taxon>Macrosiphum</taxon>
    </lineage>
</organism>
<gene>
    <name evidence="5" type="ORF">MEUPH1_LOCUS10762</name>
</gene>
<evidence type="ECO:0000256" key="1">
    <source>
        <dbReference type="ARBA" id="ARBA00023017"/>
    </source>
</evidence>
<keyword evidence="1" id="KW-0243">Dynein</keyword>
<comment type="caution">
    <text evidence="5">The sequence shown here is derived from an EMBL/GenBank/DDBJ whole genome shotgun (WGS) entry which is preliminary data.</text>
</comment>
<keyword evidence="3" id="KW-0505">Motor protein</keyword>
<accession>A0AAV0WG32</accession>
<evidence type="ECO:0000313" key="5">
    <source>
        <dbReference type="EMBL" id="CAI6354826.1"/>
    </source>
</evidence>
<keyword evidence="2" id="KW-0175">Coiled coil</keyword>
<evidence type="ECO:0000313" key="6">
    <source>
        <dbReference type="Proteomes" id="UP001160148"/>
    </source>
</evidence>
<protein>
    <submittedName>
        <fullName evidence="5">Uncharacterized protein</fullName>
    </submittedName>
</protein>
<reference evidence="5 6" key="1">
    <citation type="submission" date="2023-01" db="EMBL/GenBank/DDBJ databases">
        <authorList>
            <person name="Whitehead M."/>
        </authorList>
    </citation>
    <scope>NUCLEOTIDE SEQUENCE [LARGE SCALE GENOMIC DNA]</scope>
</reference>
<evidence type="ECO:0000256" key="4">
    <source>
        <dbReference type="ARBA" id="ARBA00038114"/>
    </source>
</evidence>
<dbReference type="AlphaFoldDB" id="A0AAV0WG32"/>
<comment type="similarity">
    <text evidence="4">Belongs to the inner dynein arm light chain family.</text>
</comment>
<dbReference type="EMBL" id="CARXXK010000002">
    <property type="protein sequence ID" value="CAI6354826.1"/>
    <property type="molecule type" value="Genomic_DNA"/>
</dbReference>
<name>A0AAV0WG32_9HEMI</name>
<dbReference type="GO" id="GO:0005930">
    <property type="term" value="C:axoneme"/>
    <property type="evidence" value="ECO:0007669"/>
    <property type="project" value="TreeGrafter"/>
</dbReference>
<sequence>MSTIEKLLPSELNLVQFDNPKLIATKHMPTLSTQTKQEKYCLGSNVRLMEAGDYVDEAKQHNCTDVLNSILPPKEWEMDGKIFSQQISIQPATNRDVKNLVEKFDTYLKEYNVKEVGICPIKQEIYSQCFSKNAFNYL</sequence>
<dbReference type="PANTHER" id="PTHR13183:SF0">
    <property type="entry name" value="AXONEMAL DYNEIN LIGHT INTERMEDIATE POLYPEPTIDE 1"/>
    <property type="match status" value="1"/>
</dbReference>
<dbReference type="InterPro" id="IPR019347">
    <property type="entry name" value="Axonemal_dynein_light_chain"/>
</dbReference>
<dbReference type="Pfam" id="PF10211">
    <property type="entry name" value="Ax_dynein_light"/>
    <property type="match status" value="1"/>
</dbReference>